<dbReference type="GeneID" id="77009782"/>
<keyword evidence="1" id="KW-0175">Coiled coil</keyword>
<dbReference type="EMBL" id="JMQA01000036">
    <property type="protein sequence ID" value="KFN06952.1"/>
    <property type="molecule type" value="Genomic_DNA"/>
</dbReference>
<proteinExistence type="predicted"/>
<dbReference type="PATRIC" id="fig|44252.3.peg.4055"/>
<reference evidence="4 5" key="1">
    <citation type="submission" date="2014-04" db="EMBL/GenBank/DDBJ databases">
        <authorList>
            <person name="Bishop-Lilly K.A."/>
            <person name="Broomall S.M."/>
            <person name="Chain P.S."/>
            <person name="Chertkov O."/>
            <person name="Coyne S.R."/>
            <person name="Daligault H.E."/>
            <person name="Davenport K.W."/>
            <person name="Erkkila T."/>
            <person name="Frey K.G."/>
            <person name="Gibbons H.S."/>
            <person name="Gu W."/>
            <person name="Jaissle J."/>
            <person name="Johnson S.L."/>
            <person name="Koroleva G.I."/>
            <person name="Ladner J.T."/>
            <person name="Lo C.-C."/>
            <person name="Minogue T.D."/>
            <person name="Munk C."/>
            <person name="Palacios G.F."/>
            <person name="Redden C.L."/>
            <person name="Rosenzweig C.N."/>
            <person name="Scholz M.B."/>
            <person name="Teshima H."/>
            <person name="Xu Y."/>
        </authorList>
    </citation>
    <scope>NUCLEOTIDE SEQUENCE [LARGE SCALE GENOMIC DNA]</scope>
    <source>
        <strain evidence="4 5">8244</strain>
    </source>
</reference>
<feature type="compositionally biased region" description="Basic and acidic residues" evidence="2">
    <location>
        <begin position="301"/>
        <end position="310"/>
    </location>
</feature>
<dbReference type="OrthoDB" id="2564821at2"/>
<evidence type="ECO:0000256" key="2">
    <source>
        <dbReference type="SAM" id="MobiDB-lite"/>
    </source>
</evidence>
<keyword evidence="3" id="KW-1133">Transmembrane helix</keyword>
<feature type="transmembrane region" description="Helical" evidence="3">
    <location>
        <begin position="12"/>
        <end position="37"/>
    </location>
</feature>
<accession>A0A090Z8J0</accession>
<keyword evidence="5" id="KW-1185">Reference proteome</keyword>
<protein>
    <submittedName>
        <fullName evidence="4">Uncharacterized protein</fullName>
    </submittedName>
</protein>
<dbReference type="RefSeq" id="WP_036626477.1">
    <property type="nucleotide sequence ID" value="NZ_BGML01000007.1"/>
</dbReference>
<evidence type="ECO:0000313" key="4">
    <source>
        <dbReference type="EMBL" id="KFN06952.1"/>
    </source>
</evidence>
<evidence type="ECO:0000313" key="5">
    <source>
        <dbReference type="Proteomes" id="UP000029278"/>
    </source>
</evidence>
<comment type="caution">
    <text evidence="4">The sequence shown here is derived from an EMBL/GenBank/DDBJ whole genome shotgun (WGS) entry which is preliminary data.</text>
</comment>
<feature type="region of interest" description="Disordered" evidence="2">
    <location>
        <begin position="274"/>
        <end position="310"/>
    </location>
</feature>
<evidence type="ECO:0000256" key="1">
    <source>
        <dbReference type="SAM" id="Coils"/>
    </source>
</evidence>
<gene>
    <name evidence="4" type="ORF">DJ90_4664</name>
</gene>
<dbReference type="Proteomes" id="UP000029278">
    <property type="component" value="Unassembled WGS sequence"/>
</dbReference>
<keyword evidence="3" id="KW-0472">Membrane</keyword>
<sequence length="310" mass="34811">MERGITVSFSEWIAWFRLHQGSAVTAFLALVIFLWLYGTARRRAAFEEHKRLEQLKISLELYAAAVAALLRALDKPALSGAGKRLLLNKLLSLRAAPYATENALAQISVYAADGDAARLELLLKTLERESEQLIAERDKLLRQMEQPGWGQWLWRYFRPSLPFLFAAGLFFTFLWLLRLVDESFPAPAVEADRWRLWASWIQLVSTWLALGVFYPAVMSLRRQNESSALARILAALIGVLALFHLGGYVFAPYILGLQLLLFGWGYRLNGRKPRKSRPYAGHPPAASGDGSGGSGGSHSNVKKDDEPRDR</sequence>
<feature type="transmembrane region" description="Helical" evidence="3">
    <location>
        <begin position="197"/>
        <end position="216"/>
    </location>
</feature>
<dbReference type="HOGENOM" id="CLU_862893_0_0_9"/>
<dbReference type="STRING" id="44252.DJ90_4664"/>
<dbReference type="AlphaFoldDB" id="A0A090Z8J0"/>
<feature type="coiled-coil region" evidence="1">
    <location>
        <begin position="116"/>
        <end position="143"/>
    </location>
</feature>
<organism evidence="4 5">
    <name type="scientific">Paenibacillus macerans</name>
    <name type="common">Bacillus macerans</name>
    <dbReference type="NCBI Taxonomy" id="44252"/>
    <lineage>
        <taxon>Bacteria</taxon>
        <taxon>Bacillati</taxon>
        <taxon>Bacillota</taxon>
        <taxon>Bacilli</taxon>
        <taxon>Bacillales</taxon>
        <taxon>Paenibacillaceae</taxon>
        <taxon>Paenibacillus</taxon>
    </lineage>
</organism>
<name>A0A090Z8J0_PAEMA</name>
<evidence type="ECO:0000256" key="3">
    <source>
        <dbReference type="SAM" id="Phobius"/>
    </source>
</evidence>
<feature type="transmembrane region" description="Helical" evidence="3">
    <location>
        <begin position="161"/>
        <end position="177"/>
    </location>
</feature>
<keyword evidence="3" id="KW-0812">Transmembrane</keyword>
<feature type="transmembrane region" description="Helical" evidence="3">
    <location>
        <begin position="228"/>
        <end position="245"/>
    </location>
</feature>